<feature type="transmembrane region" description="Helical" evidence="7">
    <location>
        <begin position="224"/>
        <end position="242"/>
    </location>
</feature>
<dbReference type="PANTHER" id="PTHR33048:SF47">
    <property type="entry name" value="INTEGRAL MEMBRANE PROTEIN-RELATED"/>
    <property type="match status" value="1"/>
</dbReference>
<feature type="transmembrane region" description="Helical" evidence="7">
    <location>
        <begin position="18"/>
        <end position="37"/>
    </location>
</feature>
<keyword evidence="10" id="KW-1185">Reference proteome</keyword>
<protein>
    <recommendedName>
        <fullName evidence="8">Rhodopsin domain-containing protein</fullName>
    </recommendedName>
</protein>
<keyword evidence="3 7" id="KW-1133">Transmembrane helix</keyword>
<evidence type="ECO:0000256" key="6">
    <source>
        <dbReference type="SAM" id="MobiDB-lite"/>
    </source>
</evidence>
<comment type="similarity">
    <text evidence="5">Belongs to the SAT4 family.</text>
</comment>
<dbReference type="InterPro" id="IPR049326">
    <property type="entry name" value="Rhodopsin_dom_fungi"/>
</dbReference>
<dbReference type="EMBL" id="JBANMG010000005">
    <property type="protein sequence ID" value="KAK6953269.1"/>
    <property type="molecule type" value="Genomic_DNA"/>
</dbReference>
<evidence type="ECO:0000256" key="1">
    <source>
        <dbReference type="ARBA" id="ARBA00004141"/>
    </source>
</evidence>
<sequence>MDAEAISRLPHDNRSGDTITAVVLCMLFATTAVCLRLYSRHFILRGIWLDDYMALAGTIGMIFNGILFYAMTITYNTTLMLIKFSLFLQYYRLIQEVPHYRIYYLSTMAVVGSWLIAQEFTLIFPCTPIRAYWSFDPDRKCLDSNLIGWMNAVGNIITDLIILALPVPVVIRLNLKKGRKWAVLGIFALGFFTCIVSICRMVFFAKVTDDISYDLVPVAAWGEAESASGLICSALIAFGPLIRRFSRRFRPVQKTTDTPQKYSQKYFGATNPFSRHTTNRDKSLLRTNGSRRPFDGSETELNRIDLERSRKMDGRDDGRSIRSTKSSESMPNLKLNLETGIRTIISTGNRDSMHSQSLSMATNGIVVKQVWSVRNREPDEDDS</sequence>
<dbReference type="InterPro" id="IPR052337">
    <property type="entry name" value="SAT4-like"/>
</dbReference>
<feature type="domain" description="Rhodopsin" evidence="8">
    <location>
        <begin position="67"/>
        <end position="244"/>
    </location>
</feature>
<feature type="compositionally biased region" description="Polar residues" evidence="6">
    <location>
        <begin position="321"/>
        <end position="330"/>
    </location>
</feature>
<keyword evidence="2 7" id="KW-0812">Transmembrane</keyword>
<evidence type="ECO:0000256" key="2">
    <source>
        <dbReference type="ARBA" id="ARBA00022692"/>
    </source>
</evidence>
<accession>A0AAX6MKX0</accession>
<comment type="subcellular location">
    <subcellularLocation>
        <location evidence="1">Membrane</location>
        <topology evidence="1">Multi-pass membrane protein</topology>
    </subcellularLocation>
</comment>
<evidence type="ECO:0000313" key="10">
    <source>
        <dbReference type="Proteomes" id="UP001369815"/>
    </source>
</evidence>
<dbReference type="Pfam" id="PF20684">
    <property type="entry name" value="Fung_rhodopsin"/>
    <property type="match status" value="1"/>
</dbReference>
<gene>
    <name evidence="9" type="ORF">Daesc_005570</name>
</gene>
<evidence type="ECO:0000256" key="5">
    <source>
        <dbReference type="ARBA" id="ARBA00038359"/>
    </source>
</evidence>
<feature type="region of interest" description="Disordered" evidence="6">
    <location>
        <begin position="269"/>
        <end position="331"/>
    </location>
</feature>
<feature type="transmembrane region" description="Helical" evidence="7">
    <location>
        <begin position="103"/>
        <end position="126"/>
    </location>
</feature>
<evidence type="ECO:0000256" key="7">
    <source>
        <dbReference type="SAM" id="Phobius"/>
    </source>
</evidence>
<evidence type="ECO:0000256" key="3">
    <source>
        <dbReference type="ARBA" id="ARBA00022989"/>
    </source>
</evidence>
<feature type="transmembrane region" description="Helical" evidence="7">
    <location>
        <begin position="181"/>
        <end position="204"/>
    </location>
</feature>
<organism evidence="9 10">
    <name type="scientific">Daldinia eschscholtzii</name>
    <dbReference type="NCBI Taxonomy" id="292717"/>
    <lineage>
        <taxon>Eukaryota</taxon>
        <taxon>Fungi</taxon>
        <taxon>Dikarya</taxon>
        <taxon>Ascomycota</taxon>
        <taxon>Pezizomycotina</taxon>
        <taxon>Sordariomycetes</taxon>
        <taxon>Xylariomycetidae</taxon>
        <taxon>Xylariales</taxon>
        <taxon>Hypoxylaceae</taxon>
        <taxon>Daldinia</taxon>
    </lineage>
</organism>
<evidence type="ECO:0000259" key="8">
    <source>
        <dbReference type="Pfam" id="PF20684"/>
    </source>
</evidence>
<keyword evidence="4 7" id="KW-0472">Membrane</keyword>
<evidence type="ECO:0000256" key="4">
    <source>
        <dbReference type="ARBA" id="ARBA00023136"/>
    </source>
</evidence>
<feature type="transmembrane region" description="Helical" evidence="7">
    <location>
        <begin position="146"/>
        <end position="169"/>
    </location>
</feature>
<feature type="transmembrane region" description="Helical" evidence="7">
    <location>
        <begin position="49"/>
        <end position="67"/>
    </location>
</feature>
<dbReference type="AlphaFoldDB" id="A0AAX6MKX0"/>
<dbReference type="Proteomes" id="UP001369815">
    <property type="component" value="Unassembled WGS sequence"/>
</dbReference>
<name>A0AAX6MKX0_9PEZI</name>
<comment type="caution">
    <text evidence="9">The sequence shown here is derived from an EMBL/GenBank/DDBJ whole genome shotgun (WGS) entry which is preliminary data.</text>
</comment>
<reference evidence="9 10" key="1">
    <citation type="journal article" date="2024" name="Front Chem Biol">
        <title>Unveiling the potential of Daldinia eschscholtzii MFLUCC 19-0629 through bioactivity and bioinformatics studies for enhanced sustainable agriculture production.</title>
        <authorList>
            <person name="Brooks S."/>
            <person name="Weaver J.A."/>
            <person name="Klomchit A."/>
            <person name="Alharthi S.A."/>
            <person name="Onlamun T."/>
            <person name="Nurani R."/>
            <person name="Vong T.K."/>
            <person name="Alberti F."/>
            <person name="Greco C."/>
        </authorList>
    </citation>
    <scope>NUCLEOTIDE SEQUENCE [LARGE SCALE GENOMIC DNA]</scope>
    <source>
        <strain evidence="9">MFLUCC 19-0629</strain>
    </source>
</reference>
<feature type="compositionally biased region" description="Basic and acidic residues" evidence="6">
    <location>
        <begin position="292"/>
        <end position="320"/>
    </location>
</feature>
<evidence type="ECO:0000313" key="9">
    <source>
        <dbReference type="EMBL" id="KAK6953269.1"/>
    </source>
</evidence>
<dbReference type="GO" id="GO:0016020">
    <property type="term" value="C:membrane"/>
    <property type="evidence" value="ECO:0007669"/>
    <property type="project" value="UniProtKB-SubCell"/>
</dbReference>
<dbReference type="PANTHER" id="PTHR33048">
    <property type="entry name" value="PTH11-LIKE INTEGRAL MEMBRANE PROTEIN (AFU_ORTHOLOGUE AFUA_5G11245)"/>
    <property type="match status" value="1"/>
</dbReference>
<proteinExistence type="inferred from homology"/>